<gene>
    <name evidence="1" type="ORF">Pr1d_32850</name>
</gene>
<organism evidence="1 2">
    <name type="scientific">Bythopirellula goksoeyrii</name>
    <dbReference type="NCBI Taxonomy" id="1400387"/>
    <lineage>
        <taxon>Bacteria</taxon>
        <taxon>Pseudomonadati</taxon>
        <taxon>Planctomycetota</taxon>
        <taxon>Planctomycetia</taxon>
        <taxon>Pirellulales</taxon>
        <taxon>Lacipirellulaceae</taxon>
        <taxon>Bythopirellula</taxon>
    </lineage>
</organism>
<proteinExistence type="predicted"/>
<protein>
    <recommendedName>
        <fullName evidence="3">DUF3368 domain-containing protein</fullName>
    </recommendedName>
</protein>
<dbReference type="KEGG" id="bgok:Pr1d_32850"/>
<evidence type="ECO:0008006" key="3">
    <source>
        <dbReference type="Google" id="ProtNLM"/>
    </source>
</evidence>
<sequence length="158" mass="16882">MIVVSDTSPLCYLILIGQQTLLQQLYGRVFIPPAVFDELSHPHSPESVQGWAAALPAWVEVLAPQHIADELAALDSGEAAAIALARDLQATVLLIDERTAVRFARSQGFLVTGILGVLVDAANSGLVSLADAFAALEQTNFHRSPTLFADLLKKHGSE</sequence>
<dbReference type="AlphaFoldDB" id="A0A5B9QGC6"/>
<reference evidence="1 2" key="1">
    <citation type="submission" date="2019-08" db="EMBL/GenBank/DDBJ databases">
        <title>Deep-cultivation of Planctomycetes and their phenomic and genomic characterization uncovers novel biology.</title>
        <authorList>
            <person name="Wiegand S."/>
            <person name="Jogler M."/>
            <person name="Boedeker C."/>
            <person name="Pinto D."/>
            <person name="Vollmers J."/>
            <person name="Rivas-Marin E."/>
            <person name="Kohn T."/>
            <person name="Peeters S.H."/>
            <person name="Heuer A."/>
            <person name="Rast P."/>
            <person name="Oberbeckmann S."/>
            <person name="Bunk B."/>
            <person name="Jeske O."/>
            <person name="Meyerdierks A."/>
            <person name="Storesund J.E."/>
            <person name="Kallscheuer N."/>
            <person name="Luecker S."/>
            <person name="Lage O.M."/>
            <person name="Pohl T."/>
            <person name="Merkel B.J."/>
            <person name="Hornburger P."/>
            <person name="Mueller R.-W."/>
            <person name="Bruemmer F."/>
            <person name="Labrenz M."/>
            <person name="Spormann A.M."/>
            <person name="Op den Camp H."/>
            <person name="Overmann J."/>
            <person name="Amann R."/>
            <person name="Jetten M.S.M."/>
            <person name="Mascher T."/>
            <person name="Medema M.H."/>
            <person name="Devos D.P."/>
            <person name="Kaster A.-K."/>
            <person name="Ovreas L."/>
            <person name="Rohde M."/>
            <person name="Galperin M.Y."/>
            <person name="Jogler C."/>
        </authorList>
    </citation>
    <scope>NUCLEOTIDE SEQUENCE [LARGE SCALE GENOMIC DNA]</scope>
    <source>
        <strain evidence="1 2">Pr1d</strain>
    </source>
</reference>
<dbReference type="EMBL" id="CP042913">
    <property type="protein sequence ID" value="QEG35976.1"/>
    <property type="molecule type" value="Genomic_DNA"/>
</dbReference>
<dbReference type="RefSeq" id="WP_148074409.1">
    <property type="nucleotide sequence ID" value="NZ_CP042913.1"/>
</dbReference>
<name>A0A5B9QGC6_9BACT</name>
<evidence type="ECO:0000313" key="1">
    <source>
        <dbReference type="EMBL" id="QEG35976.1"/>
    </source>
</evidence>
<dbReference type="InterPro" id="IPR021799">
    <property type="entry name" value="PIN-like_prokaryotic"/>
</dbReference>
<dbReference type="Proteomes" id="UP000323917">
    <property type="component" value="Chromosome"/>
</dbReference>
<keyword evidence="2" id="KW-1185">Reference proteome</keyword>
<accession>A0A5B9QGC6</accession>
<dbReference type="OrthoDB" id="9796404at2"/>
<dbReference type="PANTHER" id="PTHR39550:SF1">
    <property type="entry name" value="SLL0658 PROTEIN"/>
    <property type="match status" value="1"/>
</dbReference>
<dbReference type="Pfam" id="PF11848">
    <property type="entry name" value="DUF3368"/>
    <property type="match status" value="1"/>
</dbReference>
<evidence type="ECO:0000313" key="2">
    <source>
        <dbReference type="Proteomes" id="UP000323917"/>
    </source>
</evidence>
<dbReference type="PANTHER" id="PTHR39550">
    <property type="entry name" value="SLL0658 PROTEIN"/>
    <property type="match status" value="1"/>
</dbReference>